<accession>A0A183AK15</accession>
<evidence type="ECO:0000313" key="2">
    <source>
        <dbReference type="WBParaSite" id="ECPE_0000731601-mRNA-1"/>
    </source>
</evidence>
<evidence type="ECO:0000256" key="1">
    <source>
        <dbReference type="SAM" id="Phobius"/>
    </source>
</evidence>
<keyword evidence="1" id="KW-0472">Membrane</keyword>
<sequence length="62" mass="6636">LGLATAFCLSTVYGLYGLMSGLISDMPTWLAALYNAMSRPVFTVGIAIVTYLCANRYASKHG</sequence>
<name>A0A183AK15_9TREM</name>
<dbReference type="WBParaSite" id="ECPE_0000731601-mRNA-1">
    <property type="protein sequence ID" value="ECPE_0000731601-mRNA-1"/>
    <property type="gene ID" value="ECPE_0000731601"/>
</dbReference>
<protein>
    <submittedName>
        <fullName evidence="2">MFS transporter</fullName>
    </submittedName>
</protein>
<reference evidence="2" key="1">
    <citation type="submission" date="2016-06" db="UniProtKB">
        <authorList>
            <consortium name="WormBaseParasite"/>
        </authorList>
    </citation>
    <scope>IDENTIFICATION</scope>
</reference>
<feature type="transmembrane region" description="Helical" evidence="1">
    <location>
        <begin position="30"/>
        <end position="54"/>
    </location>
</feature>
<keyword evidence="1" id="KW-0812">Transmembrane</keyword>
<dbReference type="AlphaFoldDB" id="A0A183AK15"/>
<keyword evidence="1" id="KW-1133">Transmembrane helix</keyword>
<proteinExistence type="predicted"/>
<organism evidence="2">
    <name type="scientific">Echinostoma caproni</name>
    <dbReference type="NCBI Taxonomy" id="27848"/>
    <lineage>
        <taxon>Eukaryota</taxon>
        <taxon>Metazoa</taxon>
        <taxon>Spiralia</taxon>
        <taxon>Lophotrochozoa</taxon>
        <taxon>Platyhelminthes</taxon>
        <taxon>Trematoda</taxon>
        <taxon>Digenea</taxon>
        <taxon>Plagiorchiida</taxon>
        <taxon>Echinostomata</taxon>
        <taxon>Echinostomatoidea</taxon>
        <taxon>Echinostomatidae</taxon>
        <taxon>Echinostoma</taxon>
    </lineage>
</organism>